<dbReference type="OrthoDB" id="9181276at2"/>
<dbReference type="AlphaFoldDB" id="A0A1H3Y4L0"/>
<organism evidence="2 3">
    <name type="scientific">Thiothrix caldifontis</name>
    <dbReference type="NCBI Taxonomy" id="525918"/>
    <lineage>
        <taxon>Bacteria</taxon>
        <taxon>Pseudomonadati</taxon>
        <taxon>Pseudomonadota</taxon>
        <taxon>Gammaproteobacteria</taxon>
        <taxon>Thiotrichales</taxon>
        <taxon>Thiotrichaceae</taxon>
        <taxon>Thiothrix</taxon>
    </lineage>
</organism>
<proteinExistence type="predicted"/>
<protein>
    <recommendedName>
        <fullName evidence="4">Glutamate-ammonia-ligase adenylyltransferase</fullName>
    </recommendedName>
</protein>
<keyword evidence="1" id="KW-1133">Transmembrane helix</keyword>
<sequence>MSNKQQLVIVIALLCGLVLLWFLKQDPALNHLNTALKSDTVLQTYPYTFRTIKIENGVATLTSPRSPQVSVLQFLQIVKPHLDTDNPDSPTMIAAQKELAQVQEKAAEIAKAQPGIKDVEWEIDRSWYASHGVTVE</sequence>
<accession>A0A1H3Y4L0</accession>
<reference evidence="2 3" key="1">
    <citation type="submission" date="2016-10" db="EMBL/GenBank/DDBJ databases">
        <authorList>
            <person name="de Groot N.N."/>
        </authorList>
    </citation>
    <scope>NUCLEOTIDE SEQUENCE [LARGE SCALE GENOMIC DNA]</scope>
    <source>
        <strain evidence="2 3">DSM 21228</strain>
    </source>
</reference>
<dbReference type="RefSeq" id="WP_093065660.1">
    <property type="nucleotide sequence ID" value="NZ_FNQP01000004.1"/>
</dbReference>
<evidence type="ECO:0008006" key="4">
    <source>
        <dbReference type="Google" id="ProtNLM"/>
    </source>
</evidence>
<gene>
    <name evidence="2" type="ORF">SAMN05660964_00804</name>
</gene>
<dbReference type="EMBL" id="FNQP01000004">
    <property type="protein sequence ID" value="SEA06031.1"/>
    <property type="molecule type" value="Genomic_DNA"/>
</dbReference>
<dbReference type="STRING" id="525918.SAMN05660964_00804"/>
<keyword evidence="1" id="KW-0812">Transmembrane</keyword>
<evidence type="ECO:0000313" key="2">
    <source>
        <dbReference type="EMBL" id="SEA06031.1"/>
    </source>
</evidence>
<name>A0A1H3Y4L0_9GAMM</name>
<keyword evidence="1" id="KW-0472">Membrane</keyword>
<keyword evidence="3" id="KW-1185">Reference proteome</keyword>
<evidence type="ECO:0000313" key="3">
    <source>
        <dbReference type="Proteomes" id="UP000199397"/>
    </source>
</evidence>
<feature type="transmembrane region" description="Helical" evidence="1">
    <location>
        <begin position="6"/>
        <end position="23"/>
    </location>
</feature>
<dbReference type="Proteomes" id="UP000199397">
    <property type="component" value="Unassembled WGS sequence"/>
</dbReference>
<evidence type="ECO:0000256" key="1">
    <source>
        <dbReference type="SAM" id="Phobius"/>
    </source>
</evidence>